<dbReference type="Pfam" id="PF03727">
    <property type="entry name" value="Hexokinase_2"/>
    <property type="match status" value="1"/>
</dbReference>
<dbReference type="GO" id="GO:0005524">
    <property type="term" value="F:ATP binding"/>
    <property type="evidence" value="ECO:0007669"/>
    <property type="project" value="UniProtKB-UniRule"/>
</dbReference>
<keyword evidence="5 6" id="KW-0067">ATP-binding</keyword>
<keyword evidence="10" id="KW-1185">Reference proteome</keyword>
<dbReference type="GO" id="GO:0008865">
    <property type="term" value="F:fructokinase activity"/>
    <property type="evidence" value="ECO:0007669"/>
    <property type="project" value="TreeGrafter"/>
</dbReference>
<name>A0AA38VRS9_9PEZI</name>
<dbReference type="PRINTS" id="PR00475">
    <property type="entry name" value="HEXOKINASE"/>
</dbReference>
<evidence type="ECO:0000313" key="10">
    <source>
        <dbReference type="Proteomes" id="UP001174694"/>
    </source>
</evidence>
<evidence type="ECO:0000256" key="4">
    <source>
        <dbReference type="ARBA" id="ARBA00022777"/>
    </source>
</evidence>
<keyword evidence="2 6" id="KW-0808">Transferase</keyword>
<dbReference type="PANTHER" id="PTHR19443">
    <property type="entry name" value="HEXOKINASE"/>
    <property type="match status" value="1"/>
</dbReference>
<evidence type="ECO:0000259" key="7">
    <source>
        <dbReference type="Pfam" id="PF00349"/>
    </source>
</evidence>
<dbReference type="SUPFAM" id="SSF53067">
    <property type="entry name" value="Actin-like ATPase domain"/>
    <property type="match status" value="2"/>
</dbReference>
<dbReference type="CDD" id="cd24000">
    <property type="entry name" value="ASKHA_NBD_HK"/>
    <property type="match status" value="1"/>
</dbReference>
<dbReference type="InterPro" id="IPR022672">
    <property type="entry name" value="Hexokinase_N"/>
</dbReference>
<sequence length="468" mass="51287">MSEANDQQYTSAVDSDKAAFFDNVVSSFTADLNLETLYDYARNLTVSLREKLSDLESLSMLPSFIDRSPSGKEHGRVIAIDIGGSTMRVAIVKLDAHAAAANRLTIEKQQIWPILQPVKDLDGEAFFDWIARNVKAFLGNQDANLEDTQPADIPLGLVWSFPLDQTRLNDGELKDMGKAFKVGLDLKGKSINACMSAAFRRSGLPLRLEAILNDSVSVLLAMSYLDPTTELSVVAGTGFNGAVRLPTSSLARGKYGKRNPDWTELAQHVLVDGELCVTGQRVFPKTAWDQSISEMLPDPDILGLEQLVGAFFVGEIIRQVIVAAVRTVSLFDGQLPEEISQPFSWRLENAPLLLMDNDDTRSDIDTRIATSFGLQSRVSPEDLHYLRETCKAVMARAAAYLAVAVHSMKALQDSFGDRTPDRTVSQHCTVSCLGSVIEKYPGFMQLCQSYLDGLQATSAASDSPWKGP</sequence>
<dbReference type="InterPro" id="IPR043129">
    <property type="entry name" value="ATPase_NBD"/>
</dbReference>
<dbReference type="GO" id="GO:0004340">
    <property type="term" value="F:glucokinase activity"/>
    <property type="evidence" value="ECO:0007669"/>
    <property type="project" value="TreeGrafter"/>
</dbReference>
<feature type="domain" description="Hexokinase N-terminal" evidence="7">
    <location>
        <begin position="31"/>
        <end position="224"/>
    </location>
</feature>
<dbReference type="Gene3D" id="3.40.367.20">
    <property type="match status" value="1"/>
</dbReference>
<keyword evidence="6" id="KW-0324">Glycolysis</keyword>
<feature type="domain" description="Hexokinase C-terminal" evidence="8">
    <location>
        <begin position="231"/>
        <end position="455"/>
    </location>
</feature>
<dbReference type="AlphaFoldDB" id="A0AA38VRS9"/>
<dbReference type="InterPro" id="IPR001312">
    <property type="entry name" value="Hexokinase"/>
</dbReference>
<dbReference type="InterPro" id="IPR022673">
    <property type="entry name" value="Hexokinase_C"/>
</dbReference>
<reference evidence="9" key="1">
    <citation type="submission" date="2022-07" db="EMBL/GenBank/DDBJ databases">
        <title>Fungi with potential for degradation of polypropylene.</title>
        <authorList>
            <person name="Gostincar C."/>
        </authorList>
    </citation>
    <scope>NUCLEOTIDE SEQUENCE</scope>
    <source>
        <strain evidence="9">EXF-13308</strain>
    </source>
</reference>
<proteinExistence type="inferred from homology"/>
<organism evidence="9 10">
    <name type="scientific">Pleurostoma richardsiae</name>
    <dbReference type="NCBI Taxonomy" id="41990"/>
    <lineage>
        <taxon>Eukaryota</taxon>
        <taxon>Fungi</taxon>
        <taxon>Dikarya</taxon>
        <taxon>Ascomycota</taxon>
        <taxon>Pezizomycotina</taxon>
        <taxon>Sordariomycetes</taxon>
        <taxon>Sordariomycetidae</taxon>
        <taxon>Calosphaeriales</taxon>
        <taxon>Pleurostomataceae</taxon>
        <taxon>Pleurostoma</taxon>
    </lineage>
</organism>
<dbReference type="GO" id="GO:0005739">
    <property type="term" value="C:mitochondrion"/>
    <property type="evidence" value="ECO:0007669"/>
    <property type="project" value="TreeGrafter"/>
</dbReference>
<dbReference type="EC" id="2.7.1.-" evidence="6"/>
<dbReference type="Proteomes" id="UP001174694">
    <property type="component" value="Unassembled WGS sequence"/>
</dbReference>
<dbReference type="GO" id="GO:0019158">
    <property type="term" value="F:mannokinase activity"/>
    <property type="evidence" value="ECO:0007669"/>
    <property type="project" value="TreeGrafter"/>
</dbReference>
<accession>A0AA38VRS9</accession>
<dbReference type="Pfam" id="PF00349">
    <property type="entry name" value="Hexokinase_1"/>
    <property type="match status" value="1"/>
</dbReference>
<dbReference type="GO" id="GO:0006013">
    <property type="term" value="P:mannose metabolic process"/>
    <property type="evidence" value="ECO:0007669"/>
    <property type="project" value="TreeGrafter"/>
</dbReference>
<dbReference type="GO" id="GO:0005536">
    <property type="term" value="F:D-glucose binding"/>
    <property type="evidence" value="ECO:0007669"/>
    <property type="project" value="InterPro"/>
</dbReference>
<evidence type="ECO:0000256" key="1">
    <source>
        <dbReference type="ARBA" id="ARBA00009225"/>
    </source>
</evidence>
<dbReference type="GO" id="GO:0006096">
    <property type="term" value="P:glycolytic process"/>
    <property type="evidence" value="ECO:0007669"/>
    <property type="project" value="UniProtKB-KW"/>
</dbReference>
<evidence type="ECO:0000313" key="9">
    <source>
        <dbReference type="EMBL" id="KAJ9148982.1"/>
    </source>
</evidence>
<protein>
    <recommendedName>
        <fullName evidence="6">Phosphotransferase</fullName>
        <ecNumber evidence="6">2.7.1.-</ecNumber>
    </recommendedName>
</protein>
<dbReference type="GO" id="GO:0005829">
    <property type="term" value="C:cytosol"/>
    <property type="evidence" value="ECO:0007669"/>
    <property type="project" value="TreeGrafter"/>
</dbReference>
<keyword evidence="3 6" id="KW-0547">Nucleotide-binding</keyword>
<dbReference type="GO" id="GO:0006006">
    <property type="term" value="P:glucose metabolic process"/>
    <property type="evidence" value="ECO:0007669"/>
    <property type="project" value="TreeGrafter"/>
</dbReference>
<dbReference type="EMBL" id="JANBVO010000011">
    <property type="protein sequence ID" value="KAJ9148982.1"/>
    <property type="molecule type" value="Genomic_DNA"/>
</dbReference>
<comment type="caution">
    <text evidence="9">The sequence shown here is derived from an EMBL/GenBank/DDBJ whole genome shotgun (WGS) entry which is preliminary data.</text>
</comment>
<dbReference type="GO" id="GO:0001678">
    <property type="term" value="P:intracellular glucose homeostasis"/>
    <property type="evidence" value="ECO:0007669"/>
    <property type="project" value="InterPro"/>
</dbReference>
<evidence type="ECO:0000259" key="8">
    <source>
        <dbReference type="Pfam" id="PF03727"/>
    </source>
</evidence>
<evidence type="ECO:0000256" key="6">
    <source>
        <dbReference type="RuleBase" id="RU362007"/>
    </source>
</evidence>
<dbReference type="PANTHER" id="PTHR19443:SF24">
    <property type="entry name" value="PHOSPHOTRANSFERASE"/>
    <property type="match status" value="1"/>
</dbReference>
<evidence type="ECO:0000256" key="2">
    <source>
        <dbReference type="ARBA" id="ARBA00022679"/>
    </source>
</evidence>
<gene>
    <name evidence="9" type="ORF">NKR23_g4723</name>
</gene>
<evidence type="ECO:0000256" key="3">
    <source>
        <dbReference type="ARBA" id="ARBA00022741"/>
    </source>
</evidence>
<dbReference type="Gene3D" id="3.30.420.40">
    <property type="match status" value="1"/>
</dbReference>
<keyword evidence="4 6" id="KW-0418">Kinase</keyword>
<comment type="similarity">
    <text evidence="1 6">Belongs to the hexokinase family.</text>
</comment>
<dbReference type="PROSITE" id="PS51748">
    <property type="entry name" value="HEXOKINASE_2"/>
    <property type="match status" value="1"/>
</dbReference>
<evidence type="ECO:0000256" key="5">
    <source>
        <dbReference type="ARBA" id="ARBA00022840"/>
    </source>
</evidence>